<dbReference type="PANTHER" id="PTHR30525">
    <property type="entry name" value="1-DEOXY-D-XYLULOSE 5-PHOSPHATE REDUCTOISOMERASE"/>
    <property type="match status" value="1"/>
</dbReference>
<dbReference type="InterPro" id="IPR036291">
    <property type="entry name" value="NAD(P)-bd_dom_sf"/>
</dbReference>
<dbReference type="SUPFAM" id="SSF51735">
    <property type="entry name" value="NAD(P)-binding Rossmann-fold domains"/>
    <property type="match status" value="1"/>
</dbReference>
<dbReference type="AlphaFoldDB" id="A0AAP0D4U1"/>
<dbReference type="Pfam" id="PF02670">
    <property type="entry name" value="DXP_reductoisom"/>
    <property type="match status" value="1"/>
</dbReference>
<keyword evidence="3" id="KW-1185">Reference proteome</keyword>
<dbReference type="Proteomes" id="UP001408789">
    <property type="component" value="Unassembled WGS sequence"/>
</dbReference>
<reference evidence="2 3" key="1">
    <citation type="submission" date="2024-04" db="EMBL/GenBank/DDBJ databases">
        <title>The reference genome of an endangered Asteraceae, Deinandra increscens subsp. villosa, native to the Central Coast of California.</title>
        <authorList>
            <person name="Guilliams M."/>
            <person name="Hasenstab-Lehman K."/>
            <person name="Meyer R."/>
            <person name="Mcevoy S."/>
        </authorList>
    </citation>
    <scope>NUCLEOTIDE SEQUENCE [LARGE SCALE GENOMIC DNA]</scope>
    <source>
        <tissue evidence="2">Leaf</tissue>
    </source>
</reference>
<feature type="domain" description="1-deoxy-D-xylulose 5-phosphate reductoisomerase N-terminal" evidence="1">
    <location>
        <begin position="20"/>
        <end position="44"/>
    </location>
</feature>
<dbReference type="GO" id="GO:0030604">
    <property type="term" value="F:1-deoxy-D-xylulose-5-phosphate reductoisomerase activity"/>
    <property type="evidence" value="ECO:0007669"/>
    <property type="project" value="InterPro"/>
</dbReference>
<dbReference type="InterPro" id="IPR003821">
    <property type="entry name" value="DXP_reductoisomerase"/>
</dbReference>
<evidence type="ECO:0000313" key="3">
    <source>
        <dbReference type="Proteomes" id="UP001408789"/>
    </source>
</evidence>
<proteinExistence type="predicted"/>
<name>A0AAP0D4U1_9ASTR</name>
<sequence length="127" mass="14095">MYSVVKPPENEGEEKKRTYLPTVAAIEAGKNIALANKETLIAGGPFVLPLAHKHNVKILPGILNILLYFRLPRRCSKAYNPNRIRRCFQQRPSSSYNSPFWKTNAGLPVYNNTASLTVGDGGISIKL</sequence>
<dbReference type="GO" id="GO:0030145">
    <property type="term" value="F:manganese ion binding"/>
    <property type="evidence" value="ECO:0007669"/>
    <property type="project" value="TreeGrafter"/>
</dbReference>
<organism evidence="2 3">
    <name type="scientific">Deinandra increscens subsp. villosa</name>
    <dbReference type="NCBI Taxonomy" id="3103831"/>
    <lineage>
        <taxon>Eukaryota</taxon>
        <taxon>Viridiplantae</taxon>
        <taxon>Streptophyta</taxon>
        <taxon>Embryophyta</taxon>
        <taxon>Tracheophyta</taxon>
        <taxon>Spermatophyta</taxon>
        <taxon>Magnoliopsida</taxon>
        <taxon>eudicotyledons</taxon>
        <taxon>Gunneridae</taxon>
        <taxon>Pentapetalae</taxon>
        <taxon>asterids</taxon>
        <taxon>campanulids</taxon>
        <taxon>Asterales</taxon>
        <taxon>Asteraceae</taxon>
        <taxon>Asteroideae</taxon>
        <taxon>Heliantheae alliance</taxon>
        <taxon>Madieae</taxon>
        <taxon>Madiinae</taxon>
        <taxon>Deinandra</taxon>
    </lineage>
</organism>
<dbReference type="PANTHER" id="PTHR30525:SF0">
    <property type="entry name" value="1-DEOXY-D-XYLULOSE 5-PHOSPHATE REDUCTOISOMERASE, CHLOROPLASTIC"/>
    <property type="match status" value="1"/>
</dbReference>
<comment type="caution">
    <text evidence="2">The sequence shown here is derived from an EMBL/GenBank/DDBJ whole genome shotgun (WGS) entry which is preliminary data.</text>
</comment>
<dbReference type="EMBL" id="JBCNJP010000017">
    <property type="protein sequence ID" value="KAK9064809.1"/>
    <property type="molecule type" value="Genomic_DNA"/>
</dbReference>
<dbReference type="GO" id="GO:0070402">
    <property type="term" value="F:NADPH binding"/>
    <property type="evidence" value="ECO:0007669"/>
    <property type="project" value="InterPro"/>
</dbReference>
<accession>A0AAP0D4U1</accession>
<gene>
    <name evidence="2" type="ORF">SSX86_016191</name>
</gene>
<protein>
    <recommendedName>
        <fullName evidence="1">1-deoxy-D-xylulose 5-phosphate reductoisomerase N-terminal domain-containing protein</fullName>
    </recommendedName>
</protein>
<evidence type="ECO:0000313" key="2">
    <source>
        <dbReference type="EMBL" id="KAK9064809.1"/>
    </source>
</evidence>
<evidence type="ECO:0000259" key="1">
    <source>
        <dbReference type="Pfam" id="PF02670"/>
    </source>
</evidence>
<dbReference type="GO" id="GO:0051484">
    <property type="term" value="P:isopentenyl diphosphate biosynthetic process, methylerythritol 4-phosphate pathway involved in terpenoid biosynthetic process"/>
    <property type="evidence" value="ECO:0007669"/>
    <property type="project" value="TreeGrafter"/>
</dbReference>
<dbReference type="InterPro" id="IPR013512">
    <property type="entry name" value="DXP_reductoisomerase_N"/>
</dbReference>
<dbReference type="Gene3D" id="3.40.50.720">
    <property type="entry name" value="NAD(P)-binding Rossmann-like Domain"/>
    <property type="match status" value="1"/>
</dbReference>